<organism evidence="4 5">
    <name type="scientific">Goodea atripinnis</name>
    <dbReference type="NCBI Taxonomy" id="208336"/>
    <lineage>
        <taxon>Eukaryota</taxon>
        <taxon>Metazoa</taxon>
        <taxon>Chordata</taxon>
        <taxon>Craniata</taxon>
        <taxon>Vertebrata</taxon>
        <taxon>Euteleostomi</taxon>
        <taxon>Actinopterygii</taxon>
        <taxon>Neopterygii</taxon>
        <taxon>Teleostei</taxon>
        <taxon>Neoteleostei</taxon>
        <taxon>Acanthomorphata</taxon>
        <taxon>Ovalentaria</taxon>
        <taxon>Atherinomorphae</taxon>
        <taxon>Cyprinodontiformes</taxon>
        <taxon>Goodeidae</taxon>
        <taxon>Goodea</taxon>
    </lineage>
</organism>
<dbReference type="Proteomes" id="UP001476798">
    <property type="component" value="Unassembled WGS sequence"/>
</dbReference>
<evidence type="ECO:0000313" key="5">
    <source>
        <dbReference type="Proteomes" id="UP001476798"/>
    </source>
</evidence>
<dbReference type="Gene3D" id="3.40.1190.20">
    <property type="match status" value="1"/>
</dbReference>
<dbReference type="PANTHER" id="PTHR10584">
    <property type="entry name" value="SUGAR KINASE"/>
    <property type="match status" value="1"/>
</dbReference>
<dbReference type="SUPFAM" id="SSF53613">
    <property type="entry name" value="Ribokinase-like"/>
    <property type="match status" value="1"/>
</dbReference>
<feature type="domain" description="Carbohydrate kinase PfkB" evidence="3">
    <location>
        <begin position="42"/>
        <end position="88"/>
    </location>
</feature>
<keyword evidence="5" id="KW-1185">Reference proteome</keyword>
<evidence type="ECO:0000259" key="3">
    <source>
        <dbReference type="Pfam" id="PF00294"/>
    </source>
</evidence>
<reference evidence="4 5" key="1">
    <citation type="submission" date="2021-06" db="EMBL/GenBank/DDBJ databases">
        <authorList>
            <person name="Palmer J.M."/>
        </authorList>
    </citation>
    <scope>NUCLEOTIDE SEQUENCE [LARGE SCALE GENOMIC DNA]</scope>
    <source>
        <strain evidence="4 5">GA_2019</strain>
        <tissue evidence="4">Muscle</tissue>
    </source>
</reference>
<sequence length="98" mass="10886">MTEPKILFLWSHRPTNLSHLAVEQRGLLKSTRVATQCQPQHGAGDSFIGALAFYMAHHPAMPLEEMARKANRVAAVSVQAVGTQTSFPFKRDLPVELF</sequence>
<evidence type="ECO:0000313" key="4">
    <source>
        <dbReference type="EMBL" id="MEQ2171938.1"/>
    </source>
</evidence>
<protein>
    <recommendedName>
        <fullName evidence="3">Carbohydrate kinase PfkB domain-containing protein</fullName>
    </recommendedName>
</protein>
<accession>A0ABV0NKK6</accession>
<dbReference type="EMBL" id="JAHRIO010041161">
    <property type="protein sequence ID" value="MEQ2171938.1"/>
    <property type="molecule type" value="Genomic_DNA"/>
</dbReference>
<gene>
    <name evidence="4" type="ORF">GOODEAATRI_015755</name>
</gene>
<dbReference type="PANTHER" id="PTHR10584:SF166">
    <property type="entry name" value="RIBOKINASE"/>
    <property type="match status" value="1"/>
</dbReference>
<name>A0ABV0NKK6_9TELE</name>
<evidence type="ECO:0000256" key="1">
    <source>
        <dbReference type="ARBA" id="ARBA00022679"/>
    </source>
</evidence>
<keyword evidence="2" id="KW-0418">Kinase</keyword>
<evidence type="ECO:0000256" key="2">
    <source>
        <dbReference type="ARBA" id="ARBA00022777"/>
    </source>
</evidence>
<dbReference type="Pfam" id="PF00294">
    <property type="entry name" value="PfkB"/>
    <property type="match status" value="1"/>
</dbReference>
<dbReference type="InterPro" id="IPR029056">
    <property type="entry name" value="Ribokinase-like"/>
</dbReference>
<keyword evidence="1" id="KW-0808">Transferase</keyword>
<dbReference type="InterPro" id="IPR011611">
    <property type="entry name" value="PfkB_dom"/>
</dbReference>
<proteinExistence type="predicted"/>
<comment type="caution">
    <text evidence="4">The sequence shown here is derived from an EMBL/GenBank/DDBJ whole genome shotgun (WGS) entry which is preliminary data.</text>
</comment>